<evidence type="ECO:0000259" key="2">
    <source>
        <dbReference type="Pfam" id="PF14252"/>
    </source>
</evidence>
<evidence type="ECO:0000313" key="3">
    <source>
        <dbReference type="EMBL" id="WQB97484.1"/>
    </source>
</evidence>
<accession>A0ABZ0VMD7</accession>
<dbReference type="Pfam" id="PF14252">
    <property type="entry name" value="DUF4347"/>
    <property type="match status" value="1"/>
</dbReference>
<feature type="domain" description="DUF4347" evidence="2">
    <location>
        <begin position="46"/>
        <end position="208"/>
    </location>
</feature>
<dbReference type="RefSeq" id="WP_322418096.1">
    <property type="nucleotide sequence ID" value="NZ_CP139858.1"/>
</dbReference>
<feature type="region of interest" description="Disordered" evidence="1">
    <location>
        <begin position="15"/>
        <end position="36"/>
    </location>
</feature>
<sequence>MNQVLSRAPQGVVPRFDGRQIHPLPAAATGRPHARTDATQAGASEILFVDPSVSDLATILRNLRPEVEAILLDATRPAARQMARALEGRYGLDAVHVIAHGAPGRVSFAADEWSLVTLDADGPDLATIGRVLGGSGELLLWSCNAGAAGTNFIDALSCAAGTPVAAASDLVGSPALGGDWKLNVRTTEDAAARPPLTEVGMGIYAGILVAEVMVTGTVPVGAMGGPVTYYIVDTDQKSIVGQVMLPSAMPQATPVSMAVKVPNGTAPLAIGTFDATGNFQPSDILRVNAPAKPTGAVGPSGR</sequence>
<dbReference type="InterPro" id="IPR025592">
    <property type="entry name" value="DUF4347"/>
</dbReference>
<evidence type="ECO:0000256" key="1">
    <source>
        <dbReference type="SAM" id="MobiDB-lite"/>
    </source>
</evidence>
<reference evidence="3 4" key="1">
    <citation type="submission" date="2023-11" db="EMBL/GenBank/DDBJ databases">
        <authorList>
            <person name="Panchal A.K."/>
            <person name="Meaney J.S."/>
            <person name="Karas B.J."/>
            <person name="diCenzo G.C."/>
        </authorList>
    </citation>
    <scope>NUCLEOTIDE SEQUENCE [LARGE SCALE GENOMIC DNA]</scope>
    <source>
        <strain evidence="3 4">NZP2235</strain>
    </source>
</reference>
<gene>
    <name evidence="3" type="ORF">U0R22_001616</name>
</gene>
<dbReference type="Proteomes" id="UP001322481">
    <property type="component" value="Chromosome"/>
</dbReference>
<organism evidence="3 4">
    <name type="scientific">Mesorhizobium huakuii</name>
    <dbReference type="NCBI Taxonomy" id="28104"/>
    <lineage>
        <taxon>Bacteria</taxon>
        <taxon>Pseudomonadati</taxon>
        <taxon>Pseudomonadota</taxon>
        <taxon>Alphaproteobacteria</taxon>
        <taxon>Hyphomicrobiales</taxon>
        <taxon>Phyllobacteriaceae</taxon>
        <taxon>Mesorhizobium</taxon>
    </lineage>
</organism>
<dbReference type="EMBL" id="CP139858">
    <property type="protein sequence ID" value="WQB97484.1"/>
    <property type="molecule type" value="Genomic_DNA"/>
</dbReference>
<evidence type="ECO:0000313" key="4">
    <source>
        <dbReference type="Proteomes" id="UP001322481"/>
    </source>
</evidence>
<keyword evidence="4" id="KW-1185">Reference proteome</keyword>
<proteinExistence type="predicted"/>
<protein>
    <submittedName>
        <fullName evidence="3">DUF4347 domain-containing protein</fullName>
    </submittedName>
</protein>
<name>A0ABZ0VMD7_9HYPH</name>